<dbReference type="InterPro" id="IPR013428">
    <property type="entry name" value="Membrane-bound_put_N"/>
</dbReference>
<evidence type="ECO:0000256" key="4">
    <source>
        <dbReference type="PROSITE-ProRule" id="PRU00433"/>
    </source>
</evidence>
<evidence type="ECO:0000313" key="6">
    <source>
        <dbReference type="EMBL" id="ADD93488.1"/>
    </source>
</evidence>
<dbReference type="InterPro" id="IPR011042">
    <property type="entry name" value="6-blade_b-propeller_TolB-like"/>
</dbReference>
<sequence length="1044" mass="114722">MVETFRHGQGVLDIRGRRGWPNQDFIDSLTEERLETLSDELLDADLSSRTVDDRIAMLRYYMGDKAERELASETDQVRLVEDRDGDGVADHSSIFADGFNQIADGLASGVLARSGKVYFTNIPDLWLLEDEDGDGIAEKRESLHYGFGVRVGFLGHDLHGLKIGPDGKLYFSIGDRGSHVKTKDGRVVGMADTGTVFRCNLDGSDLEVFAYGLRNPQELAFDAYGNLFTGDNNSDGGDQARWVYVVEGGDSGWRIGYQFLNKPVPRGPWNAEKLWHPQWEGQAAYLVPPIANIGNGPSGLTYHPGTGFSDALKDHFFLVDFKGSPANSGIHTIKMRPKGATFEIAKLDSIIWNVLATDADFGVDGGLYLTDWVEGWAVTGKGRIYRILEEEVTDADLVTETKALLADGMTNRSSRALAKLLEHPDMRVRQEAQFELANRGASSIEHFEGVLKYGDSLFAKLHAIWGLGQIIPAYSNAVEPVLDALFAVEDEVRGQAAKVVGNHRIESAFGRLAALCADDTSARVRFFAAKSLGKYGRRESIPPLVAMLEANNDEDPYLRHAGVMGLAGVQDFRWLNDIVSHPSSSVRMGALLAMRRLERPEIAQFLHDEEPLLVTEAARAINDVPIEAATRDLANLTDDNNLSEPAWRRVVNANFRLGREEYAQQLGAIAVNESIEANIRVEALHALADWGSPSGRDRVTGIWSPLAGYRSIEDARRAVQSAMPQLADHRFQDLTSALIEAVQAVKLETASAWLLGTLRNDELSDSTRSDALEALAQLAESALVNEGVQFALEKGSKKLQREALRWQAQSADSLQAIKFALEAEDIQGQQAAIASLARDTTQEAMDLTGKLMAQLVSGELSDALSLDVIELVEERGTPAIQKMASDYKASLAVKSPFEEFALTLKGGDVEAGKRIFFEREEVACLRCHKIQGNGGEVGPVLDGLASRQERDYILESIIYPNNSIAEGYESVLIETKDDNYFAGLIKEESEEKIVLNSPEDGIITIDADNINSREKGLSGMPEGLYLMLSKREIRDLIAYLGSLK</sequence>
<dbReference type="Gene3D" id="2.120.10.30">
    <property type="entry name" value="TolB, C-terminal domain"/>
    <property type="match status" value="1"/>
</dbReference>
<dbReference type="Pfam" id="PF13646">
    <property type="entry name" value="HEAT_2"/>
    <property type="match status" value="1"/>
</dbReference>
<evidence type="ECO:0000256" key="3">
    <source>
        <dbReference type="ARBA" id="ARBA00023004"/>
    </source>
</evidence>
<dbReference type="InterPro" id="IPR011041">
    <property type="entry name" value="Quinoprot_gluc/sorb_DH_b-prop"/>
</dbReference>
<keyword evidence="1 4" id="KW-0349">Heme</keyword>
<dbReference type="EMBL" id="GU942984">
    <property type="protein sequence ID" value="ADD93488.1"/>
    <property type="molecule type" value="Genomic_DNA"/>
</dbReference>
<dbReference type="InterPro" id="IPR011989">
    <property type="entry name" value="ARM-like"/>
</dbReference>
<dbReference type="Pfam" id="PF00034">
    <property type="entry name" value="Cytochrom_C"/>
    <property type="match status" value="1"/>
</dbReference>
<feature type="domain" description="Cytochrome c" evidence="5">
    <location>
        <begin position="907"/>
        <end position="1044"/>
    </location>
</feature>
<dbReference type="SUPFAM" id="SSF50952">
    <property type="entry name" value="Soluble quinoprotein glucose dehydrogenase"/>
    <property type="match status" value="1"/>
</dbReference>
<dbReference type="Gene3D" id="1.10.760.10">
    <property type="entry name" value="Cytochrome c-like domain"/>
    <property type="match status" value="1"/>
</dbReference>
<dbReference type="InterPro" id="IPR004155">
    <property type="entry name" value="PBS_lyase_HEAT"/>
</dbReference>
<dbReference type="InterPro" id="IPR016024">
    <property type="entry name" value="ARM-type_fold"/>
</dbReference>
<dbReference type="SMART" id="SM00567">
    <property type="entry name" value="EZ_HEAT"/>
    <property type="match status" value="3"/>
</dbReference>
<protein>
    <submittedName>
        <fullName evidence="6">Heme binding protein</fullName>
    </submittedName>
</protein>
<reference evidence="6" key="1">
    <citation type="journal article" date="2010" name="ISME J.">
        <title>Metagenome of the Mediterranean deep chlorophyll maximum studied by direct and fosmid library 454 pyrosequencing.</title>
        <authorList>
            <person name="Ghai R."/>
            <person name="Martin-Cuadrado A.B."/>
            <person name="Molto A.G."/>
            <person name="Heredia I.G."/>
            <person name="Cabrera R."/>
            <person name="Martin J."/>
            <person name="Verdu M."/>
            <person name="Deschamps P."/>
            <person name="Moreira D."/>
            <person name="Lopez-Garcia P."/>
            <person name="Mira A."/>
            <person name="Rodriguez-Valera F."/>
        </authorList>
    </citation>
    <scope>NUCLEOTIDE SEQUENCE</scope>
</reference>
<dbReference type="GO" id="GO:0020037">
    <property type="term" value="F:heme binding"/>
    <property type="evidence" value="ECO:0007669"/>
    <property type="project" value="InterPro"/>
</dbReference>
<dbReference type="Pfam" id="PF23500">
    <property type="entry name" value="DUF7133"/>
    <property type="match status" value="1"/>
</dbReference>
<proteinExistence type="predicted"/>
<dbReference type="InterPro" id="IPR013427">
    <property type="entry name" value="Haem-bd_dom_put"/>
</dbReference>
<dbReference type="InterPro" id="IPR009056">
    <property type="entry name" value="Cyt_c-like_dom"/>
</dbReference>
<evidence type="ECO:0000256" key="1">
    <source>
        <dbReference type="ARBA" id="ARBA00022617"/>
    </source>
</evidence>
<dbReference type="GO" id="GO:0046872">
    <property type="term" value="F:metal ion binding"/>
    <property type="evidence" value="ECO:0007669"/>
    <property type="project" value="UniProtKB-KW"/>
</dbReference>
<dbReference type="NCBIfam" id="TIGR02603">
    <property type="entry name" value="CxxCH_TIGR02603"/>
    <property type="match status" value="1"/>
</dbReference>
<dbReference type="NCBIfam" id="TIGR02604">
    <property type="entry name" value="Piru_Ver_Nterm"/>
    <property type="match status" value="1"/>
</dbReference>
<dbReference type="SUPFAM" id="SSF46626">
    <property type="entry name" value="Cytochrome c"/>
    <property type="match status" value="1"/>
</dbReference>
<evidence type="ECO:0000256" key="2">
    <source>
        <dbReference type="ARBA" id="ARBA00022723"/>
    </source>
</evidence>
<dbReference type="InterPro" id="IPR036909">
    <property type="entry name" value="Cyt_c-like_dom_sf"/>
</dbReference>
<dbReference type="Gene3D" id="1.25.10.10">
    <property type="entry name" value="Leucine-rich Repeat Variant"/>
    <property type="match status" value="1"/>
</dbReference>
<name>D6PCN7_9BACT</name>
<keyword evidence="3 4" id="KW-0408">Iron</keyword>
<dbReference type="PROSITE" id="PS51007">
    <property type="entry name" value="CYTC"/>
    <property type="match status" value="1"/>
</dbReference>
<dbReference type="PANTHER" id="PTHR33546:SF1">
    <property type="entry name" value="LARGE, MULTIFUNCTIONAL SECRETED PROTEIN"/>
    <property type="match status" value="1"/>
</dbReference>
<accession>D6PCN7</accession>
<keyword evidence="2 4" id="KW-0479">Metal-binding</keyword>
<dbReference type="InterPro" id="IPR055557">
    <property type="entry name" value="DUF7133"/>
</dbReference>
<dbReference type="GO" id="GO:0009055">
    <property type="term" value="F:electron transfer activity"/>
    <property type="evidence" value="ECO:0007669"/>
    <property type="project" value="InterPro"/>
</dbReference>
<dbReference type="PANTHER" id="PTHR33546">
    <property type="entry name" value="LARGE, MULTIFUNCTIONAL SECRETED PROTEIN-RELATED"/>
    <property type="match status" value="1"/>
</dbReference>
<evidence type="ECO:0000259" key="5">
    <source>
        <dbReference type="PROSITE" id="PS51007"/>
    </source>
</evidence>
<organism evidence="6">
    <name type="scientific">uncultured marine bacterium MedDCM-OCT-S04-C123</name>
    <dbReference type="NCBI Taxonomy" id="743051"/>
    <lineage>
        <taxon>Bacteria</taxon>
        <taxon>environmental samples</taxon>
    </lineage>
</organism>
<dbReference type="SUPFAM" id="SSF48371">
    <property type="entry name" value="ARM repeat"/>
    <property type="match status" value="2"/>
</dbReference>
<dbReference type="AlphaFoldDB" id="D6PCN7"/>